<keyword evidence="1" id="KW-1133">Transmembrane helix</keyword>
<dbReference type="EMBL" id="LUTY01001560">
    <property type="protein sequence ID" value="OAD21542.1"/>
    <property type="molecule type" value="Genomic_DNA"/>
</dbReference>
<name>A0A176S0E3_9GAMM</name>
<evidence type="ECO:0000313" key="2">
    <source>
        <dbReference type="EMBL" id="OAD21542.1"/>
    </source>
</evidence>
<accession>A0A176S0E3</accession>
<protein>
    <submittedName>
        <fullName evidence="2">Uncharacterized protein</fullName>
    </submittedName>
</protein>
<dbReference type="Proteomes" id="UP000076962">
    <property type="component" value="Unassembled WGS sequence"/>
</dbReference>
<organism evidence="2 3">
    <name type="scientific">Candidatus Thiomargarita nelsonii</name>
    <dbReference type="NCBI Taxonomy" id="1003181"/>
    <lineage>
        <taxon>Bacteria</taxon>
        <taxon>Pseudomonadati</taxon>
        <taxon>Pseudomonadota</taxon>
        <taxon>Gammaproteobacteria</taxon>
        <taxon>Thiotrichales</taxon>
        <taxon>Thiotrichaceae</taxon>
        <taxon>Thiomargarita</taxon>
    </lineage>
</organism>
<keyword evidence="3" id="KW-1185">Reference proteome</keyword>
<proteinExistence type="predicted"/>
<reference evidence="2 3" key="1">
    <citation type="submission" date="2016-05" db="EMBL/GenBank/DDBJ databases">
        <title>Single-cell genome of chain-forming Candidatus Thiomargarita nelsonii and comparison to other large sulfur-oxidizing bacteria.</title>
        <authorList>
            <person name="Winkel M."/>
            <person name="Salman V."/>
            <person name="Woyke T."/>
            <person name="Schulz-Vogt H."/>
            <person name="Richter M."/>
            <person name="Flood B."/>
            <person name="Bailey J."/>
            <person name="Amann R."/>
            <person name="Mussmann M."/>
        </authorList>
    </citation>
    <scope>NUCLEOTIDE SEQUENCE [LARGE SCALE GENOMIC DNA]</scope>
    <source>
        <strain evidence="2 3">THI036</strain>
    </source>
</reference>
<gene>
    <name evidence="2" type="ORF">THIOM_002685</name>
</gene>
<dbReference type="AlphaFoldDB" id="A0A176S0E3"/>
<feature type="transmembrane region" description="Helical" evidence="1">
    <location>
        <begin position="6"/>
        <end position="29"/>
    </location>
</feature>
<keyword evidence="1" id="KW-0812">Transmembrane</keyword>
<keyword evidence="1" id="KW-0472">Membrane</keyword>
<comment type="caution">
    <text evidence="2">The sequence shown here is derived from an EMBL/GenBank/DDBJ whole genome shotgun (WGS) entry which is preliminary data.</text>
</comment>
<evidence type="ECO:0000256" key="1">
    <source>
        <dbReference type="SAM" id="Phobius"/>
    </source>
</evidence>
<evidence type="ECO:0000313" key="3">
    <source>
        <dbReference type="Proteomes" id="UP000076962"/>
    </source>
</evidence>
<sequence length="56" mass="6584">MLNESVMYKIGFYFFSYSIILNGLGGLWANKWIKTSLITIFIKKYNISVIIKKPNY</sequence>